<dbReference type="Proteomes" id="UP001059844">
    <property type="component" value="Chromosome"/>
</dbReference>
<dbReference type="EMBL" id="CP101751">
    <property type="protein sequence ID" value="UUC44625.1"/>
    <property type="molecule type" value="Genomic_DNA"/>
</dbReference>
<protein>
    <submittedName>
        <fullName evidence="1">Uncharacterized protein</fullName>
    </submittedName>
</protein>
<proteinExistence type="predicted"/>
<gene>
    <name evidence="1" type="ORF">NOX80_13410</name>
</gene>
<sequence>MNGLSVYGIQQTAGEIKVQYLFESVGKSTIIKAIEYTPVASMGNKIVYNFGFGDYDGTLDRIIDDVNSNNGDIYRVFNTVLSSVPLFFEANKEAVLIVSGSDSHDEFIIRCLPTCKKKCNAHCKNYQRRIKTYRYYIDKNFEELSMDYIFFGYESKRDEFVRYLPNNHYESILVYKKNG</sequence>
<name>A0ABY5IP64_9FLAO</name>
<accession>A0ABY5IP64</accession>
<evidence type="ECO:0000313" key="2">
    <source>
        <dbReference type="Proteomes" id="UP001059844"/>
    </source>
</evidence>
<dbReference type="Pfam" id="PF22028">
    <property type="entry name" value="DUF6934"/>
    <property type="match status" value="1"/>
</dbReference>
<reference evidence="1" key="1">
    <citation type="submission" date="2022-07" db="EMBL/GenBank/DDBJ databases">
        <title>Isolation, identification, and degradation of a PFOSA degrading strain from sewage treatment plant.</title>
        <authorList>
            <person name="Zhang L."/>
            <person name="Huo Y."/>
        </authorList>
    </citation>
    <scope>NUCLEOTIDE SEQUENCE</scope>
    <source>
        <strain evidence="1">C1</strain>
    </source>
</reference>
<evidence type="ECO:0000313" key="1">
    <source>
        <dbReference type="EMBL" id="UUC44625.1"/>
    </source>
</evidence>
<keyword evidence="2" id="KW-1185">Reference proteome</keyword>
<dbReference type="InterPro" id="IPR053865">
    <property type="entry name" value="DUF6934"/>
</dbReference>
<organism evidence="1 2">
    <name type="scientific">Flavobacterium cerinum</name>
    <dbReference type="NCBI Taxonomy" id="2502784"/>
    <lineage>
        <taxon>Bacteria</taxon>
        <taxon>Pseudomonadati</taxon>
        <taxon>Bacteroidota</taxon>
        <taxon>Flavobacteriia</taxon>
        <taxon>Flavobacteriales</taxon>
        <taxon>Flavobacteriaceae</taxon>
        <taxon>Flavobacterium</taxon>
    </lineage>
</organism>
<dbReference type="RefSeq" id="WP_256550305.1">
    <property type="nucleotide sequence ID" value="NZ_CP101751.1"/>
</dbReference>